<keyword evidence="3" id="KW-1185">Reference proteome</keyword>
<dbReference type="Proteomes" id="UP001153709">
    <property type="component" value="Chromosome 4"/>
</dbReference>
<reference evidence="2" key="1">
    <citation type="submission" date="2022-01" db="EMBL/GenBank/DDBJ databases">
        <authorList>
            <person name="King R."/>
        </authorList>
    </citation>
    <scope>NUCLEOTIDE SEQUENCE</scope>
</reference>
<dbReference type="GO" id="GO:1902936">
    <property type="term" value="F:phosphatidylinositol bisphosphate binding"/>
    <property type="evidence" value="ECO:0007669"/>
    <property type="project" value="TreeGrafter"/>
</dbReference>
<proteinExistence type="predicted"/>
<dbReference type="PANTHER" id="PTHR10174">
    <property type="entry name" value="ALPHA-TOCOPHEROL TRANSFER PROTEIN-RELATED"/>
    <property type="match status" value="1"/>
</dbReference>
<dbReference type="PROSITE" id="PS50191">
    <property type="entry name" value="CRAL_TRIO"/>
    <property type="match status" value="1"/>
</dbReference>
<dbReference type="AlphaFoldDB" id="A0A9N9SX99"/>
<feature type="domain" description="CRAL-TRIO" evidence="1">
    <location>
        <begin position="157"/>
        <end position="253"/>
    </location>
</feature>
<dbReference type="GO" id="GO:0016020">
    <property type="term" value="C:membrane"/>
    <property type="evidence" value="ECO:0007669"/>
    <property type="project" value="TreeGrafter"/>
</dbReference>
<dbReference type="CDD" id="cd00170">
    <property type="entry name" value="SEC14"/>
    <property type="match status" value="1"/>
</dbReference>
<evidence type="ECO:0000259" key="1">
    <source>
        <dbReference type="PROSITE" id="PS50191"/>
    </source>
</evidence>
<dbReference type="InterPro" id="IPR036273">
    <property type="entry name" value="CRAL/TRIO_N_dom_sf"/>
</dbReference>
<dbReference type="InterPro" id="IPR036865">
    <property type="entry name" value="CRAL-TRIO_dom_sf"/>
</dbReference>
<name>A0A9N9SX99_DIABA</name>
<dbReference type="SUPFAM" id="SSF52087">
    <property type="entry name" value="CRAL/TRIO domain"/>
    <property type="match status" value="1"/>
</dbReference>
<sequence>MSVSGTVLTMDPNKIWVHFGKSKENVIRDINNIKYWIKSNNYFPEIPDDIMIQYFLTICNFSIERAKQCLDMYYAVRIVIPELYTNTSPTSSGMEAAYEQMHCCPLPDLTQNLERIIIAKMNDVEVDMFNVHKATALAYVNMFEVLMWEDLCLGKKVIIDFKSITINQALAMGPKDIRKVGFILEKVWNLHLKEFHFINVPTYAEKLVQICKVVLTKALGEKIFIHKSIEDVYKFIPREILPKEYGGTQKSLSELNDAWLKKLRQYKDRFAALENMDIINANRPEFGSNNLSEYYGNYMKIDVE</sequence>
<dbReference type="Gene3D" id="3.40.525.10">
    <property type="entry name" value="CRAL-TRIO lipid binding domain"/>
    <property type="match status" value="1"/>
</dbReference>
<evidence type="ECO:0000313" key="3">
    <source>
        <dbReference type="Proteomes" id="UP001153709"/>
    </source>
</evidence>
<dbReference type="PRINTS" id="PR00180">
    <property type="entry name" value="CRETINALDHBP"/>
</dbReference>
<protein>
    <recommendedName>
        <fullName evidence="1">CRAL-TRIO domain-containing protein</fullName>
    </recommendedName>
</protein>
<dbReference type="Pfam" id="PF00650">
    <property type="entry name" value="CRAL_TRIO"/>
    <property type="match status" value="1"/>
</dbReference>
<dbReference type="SUPFAM" id="SSF46938">
    <property type="entry name" value="CRAL/TRIO N-terminal domain"/>
    <property type="match status" value="1"/>
</dbReference>
<organism evidence="2 3">
    <name type="scientific">Diabrotica balteata</name>
    <name type="common">Banded cucumber beetle</name>
    <dbReference type="NCBI Taxonomy" id="107213"/>
    <lineage>
        <taxon>Eukaryota</taxon>
        <taxon>Metazoa</taxon>
        <taxon>Ecdysozoa</taxon>
        <taxon>Arthropoda</taxon>
        <taxon>Hexapoda</taxon>
        <taxon>Insecta</taxon>
        <taxon>Pterygota</taxon>
        <taxon>Neoptera</taxon>
        <taxon>Endopterygota</taxon>
        <taxon>Coleoptera</taxon>
        <taxon>Polyphaga</taxon>
        <taxon>Cucujiformia</taxon>
        <taxon>Chrysomeloidea</taxon>
        <taxon>Chrysomelidae</taxon>
        <taxon>Galerucinae</taxon>
        <taxon>Diabroticina</taxon>
        <taxon>Diabroticites</taxon>
        <taxon>Diabrotica</taxon>
    </lineage>
</organism>
<dbReference type="InterPro" id="IPR001251">
    <property type="entry name" value="CRAL-TRIO_dom"/>
</dbReference>
<accession>A0A9N9SX99</accession>
<gene>
    <name evidence="2" type="ORF">DIABBA_LOCUS6057</name>
</gene>
<dbReference type="PANTHER" id="PTHR10174:SF222">
    <property type="entry name" value="GH10083P-RELATED"/>
    <property type="match status" value="1"/>
</dbReference>
<dbReference type="EMBL" id="OU898279">
    <property type="protein sequence ID" value="CAG9832593.1"/>
    <property type="molecule type" value="Genomic_DNA"/>
</dbReference>
<evidence type="ECO:0000313" key="2">
    <source>
        <dbReference type="EMBL" id="CAG9832593.1"/>
    </source>
</evidence>
<dbReference type="Gene3D" id="1.20.5.1200">
    <property type="entry name" value="Alpha-tocopherol transfer"/>
    <property type="match status" value="1"/>
</dbReference>
<dbReference type="OrthoDB" id="6607377at2759"/>